<dbReference type="SUPFAM" id="SSF144091">
    <property type="entry name" value="Rhomboid-like"/>
    <property type="match status" value="1"/>
</dbReference>
<gene>
    <name evidence="6" type="ORF">GSPATT00027298001</name>
</gene>
<evidence type="ECO:0000256" key="2">
    <source>
        <dbReference type="ARBA" id="ARBA00022692"/>
    </source>
</evidence>
<dbReference type="OMA" id="DYQKFLC"/>
<evidence type="ECO:0000256" key="4">
    <source>
        <dbReference type="ARBA" id="ARBA00023136"/>
    </source>
</evidence>
<evidence type="ECO:0000256" key="3">
    <source>
        <dbReference type="ARBA" id="ARBA00022989"/>
    </source>
</evidence>
<dbReference type="EMBL" id="CT868680">
    <property type="protein sequence ID" value="CAK94971.1"/>
    <property type="molecule type" value="Genomic_DNA"/>
</dbReference>
<dbReference type="Proteomes" id="UP000000600">
    <property type="component" value="Unassembled WGS sequence"/>
</dbReference>
<accession>A0EI30</accession>
<dbReference type="KEGG" id="ptm:GSPATT00027298001"/>
<feature type="transmembrane region" description="Helical" evidence="5">
    <location>
        <begin position="64"/>
        <end position="83"/>
    </location>
</feature>
<keyword evidence="7" id="KW-1185">Reference proteome</keyword>
<dbReference type="OrthoDB" id="10278257at2759"/>
<sequence>MLIIDKINALWQSITFGTKFVLLSSILCCILDVLTNDILFDLFVDVPNKTFNQFELWRLLIPQFFHGNVYNLIISLLGFLLCAIEVEKSYGTIPFFCDIFFTNLIIQAIYVLLCFSLQKLSIEAMDSQSFGFWNITFIYMLNKGLTDQDDYQKFLCFPFYIPSKYYPAAFFLIMNLIEFPRLDLIAATLFAFIEYQLFDGFMMKLSKNKGFVTGIEHSFPFKYIQSRQDFITCDQVNHPFMSEEAKMSQYHLEIGTISTTETRVQDQQQI</sequence>
<keyword evidence="3 5" id="KW-1133">Transmembrane helix</keyword>
<protein>
    <submittedName>
        <fullName evidence="6">Uncharacterized protein</fullName>
    </submittedName>
</protein>
<dbReference type="RefSeq" id="XP_001462344.1">
    <property type="nucleotide sequence ID" value="XM_001462307.1"/>
</dbReference>
<proteinExistence type="predicted"/>
<organism evidence="6 7">
    <name type="scientific">Paramecium tetraurelia</name>
    <dbReference type="NCBI Taxonomy" id="5888"/>
    <lineage>
        <taxon>Eukaryota</taxon>
        <taxon>Sar</taxon>
        <taxon>Alveolata</taxon>
        <taxon>Ciliophora</taxon>
        <taxon>Intramacronucleata</taxon>
        <taxon>Oligohymenophorea</taxon>
        <taxon>Peniculida</taxon>
        <taxon>Parameciidae</taxon>
        <taxon>Paramecium</taxon>
    </lineage>
</organism>
<evidence type="ECO:0000313" key="6">
    <source>
        <dbReference type="EMBL" id="CAK94971.1"/>
    </source>
</evidence>
<reference evidence="6 7" key="1">
    <citation type="journal article" date="2006" name="Nature">
        <title>Global trends of whole-genome duplications revealed by the ciliate Paramecium tetraurelia.</title>
        <authorList>
            <consortium name="Genoscope"/>
            <person name="Aury J.-M."/>
            <person name="Jaillon O."/>
            <person name="Duret L."/>
            <person name="Noel B."/>
            <person name="Jubin C."/>
            <person name="Porcel B.M."/>
            <person name="Segurens B."/>
            <person name="Daubin V."/>
            <person name="Anthouard V."/>
            <person name="Aiach N."/>
            <person name="Arnaiz O."/>
            <person name="Billaut A."/>
            <person name="Beisson J."/>
            <person name="Blanc I."/>
            <person name="Bouhouche K."/>
            <person name="Camara F."/>
            <person name="Duharcourt S."/>
            <person name="Guigo R."/>
            <person name="Gogendeau D."/>
            <person name="Katinka M."/>
            <person name="Keller A.-M."/>
            <person name="Kissmehl R."/>
            <person name="Klotz C."/>
            <person name="Koll F."/>
            <person name="Le Moue A."/>
            <person name="Lepere C."/>
            <person name="Malinsky S."/>
            <person name="Nowacki M."/>
            <person name="Nowak J.K."/>
            <person name="Plattner H."/>
            <person name="Poulain J."/>
            <person name="Ruiz F."/>
            <person name="Serrano V."/>
            <person name="Zagulski M."/>
            <person name="Dessen P."/>
            <person name="Betermier M."/>
            <person name="Weissenbach J."/>
            <person name="Scarpelli C."/>
            <person name="Schachter V."/>
            <person name="Sperling L."/>
            <person name="Meyer E."/>
            <person name="Cohen J."/>
            <person name="Wincker P."/>
        </authorList>
    </citation>
    <scope>NUCLEOTIDE SEQUENCE [LARGE SCALE GENOMIC DNA]</scope>
    <source>
        <strain evidence="6 7">Stock d4-2</strain>
    </source>
</reference>
<comment type="subcellular location">
    <subcellularLocation>
        <location evidence="1">Membrane</location>
        <topology evidence="1">Multi-pass membrane protein</topology>
    </subcellularLocation>
</comment>
<evidence type="ECO:0000256" key="1">
    <source>
        <dbReference type="ARBA" id="ARBA00004141"/>
    </source>
</evidence>
<evidence type="ECO:0000313" key="7">
    <source>
        <dbReference type="Proteomes" id="UP000000600"/>
    </source>
</evidence>
<dbReference type="GO" id="GO:0016020">
    <property type="term" value="C:membrane"/>
    <property type="evidence" value="ECO:0007669"/>
    <property type="project" value="UniProtKB-SubCell"/>
</dbReference>
<feature type="transmembrane region" description="Helical" evidence="5">
    <location>
        <begin position="95"/>
        <end position="118"/>
    </location>
</feature>
<dbReference type="AlphaFoldDB" id="A0EI30"/>
<name>A0EI30_PARTE</name>
<dbReference type="GeneID" id="5048129"/>
<keyword evidence="4 5" id="KW-0472">Membrane</keyword>
<evidence type="ECO:0000256" key="5">
    <source>
        <dbReference type="SAM" id="Phobius"/>
    </source>
</evidence>
<dbReference type="Gene3D" id="1.20.1540.10">
    <property type="entry name" value="Rhomboid-like"/>
    <property type="match status" value="1"/>
</dbReference>
<dbReference type="InParanoid" id="A0EI30"/>
<dbReference type="HOGENOM" id="CLU_1032308_0_0_1"/>
<keyword evidence="2 5" id="KW-0812">Transmembrane</keyword>
<dbReference type="InterPro" id="IPR035952">
    <property type="entry name" value="Rhomboid-like_sf"/>
</dbReference>
<feature type="transmembrane region" description="Helical" evidence="5">
    <location>
        <begin position="20"/>
        <end position="44"/>
    </location>
</feature>